<proteinExistence type="predicted"/>
<sequence>MRNLVRSSVLLVLLAAFGFYLWYGITNQSGEPGLAAWVGPQLIAPIGAISLLPTAFTLTRVFAAIADRDGAEFRDGLVGVGTVVAAAPTGVSVNDQPEVRVDLTVRTADGQVFDSQARLVVPLTEVALLRPGALLPVRYLPGRTDRVAVDRSGDTSAAQEALNQQAVRDGLTTPERLEIARRGVAAQAVVTSLSVPGQIRNGNARVCVGLVVTRPDGSSFTAEVDRFLPPRAVEHVQVGRVVTAHYLPENEREVVLALPANA</sequence>
<organism evidence="2 3">
    <name type="scientific">Goodfellowiella coeruleoviolacea</name>
    <dbReference type="NCBI Taxonomy" id="334858"/>
    <lineage>
        <taxon>Bacteria</taxon>
        <taxon>Bacillati</taxon>
        <taxon>Actinomycetota</taxon>
        <taxon>Actinomycetes</taxon>
        <taxon>Pseudonocardiales</taxon>
        <taxon>Pseudonocardiaceae</taxon>
        <taxon>Goodfellowiella</taxon>
    </lineage>
</organism>
<keyword evidence="1" id="KW-0472">Membrane</keyword>
<dbReference type="EMBL" id="JAMTCK010000009">
    <property type="protein sequence ID" value="MCP2167153.1"/>
    <property type="molecule type" value="Genomic_DNA"/>
</dbReference>
<protein>
    <submittedName>
        <fullName evidence="2">Uncharacterized protein</fullName>
    </submittedName>
</protein>
<dbReference type="RefSeq" id="WP_253773755.1">
    <property type="nucleotide sequence ID" value="NZ_JAMTCK010000009.1"/>
</dbReference>
<comment type="caution">
    <text evidence="2">The sequence shown here is derived from an EMBL/GenBank/DDBJ whole genome shotgun (WGS) entry which is preliminary data.</text>
</comment>
<feature type="transmembrane region" description="Helical" evidence="1">
    <location>
        <begin position="37"/>
        <end position="58"/>
    </location>
</feature>
<evidence type="ECO:0000256" key="1">
    <source>
        <dbReference type="SAM" id="Phobius"/>
    </source>
</evidence>
<accession>A0AAE3KM35</accession>
<reference evidence="2" key="1">
    <citation type="submission" date="2022-06" db="EMBL/GenBank/DDBJ databases">
        <title>Genomic Encyclopedia of Archaeal and Bacterial Type Strains, Phase II (KMG-II): from individual species to whole genera.</title>
        <authorList>
            <person name="Goeker M."/>
        </authorList>
    </citation>
    <scope>NUCLEOTIDE SEQUENCE</scope>
    <source>
        <strain evidence="2">DSM 43935</strain>
    </source>
</reference>
<keyword evidence="1" id="KW-1133">Transmembrane helix</keyword>
<evidence type="ECO:0000313" key="2">
    <source>
        <dbReference type="EMBL" id="MCP2167153.1"/>
    </source>
</evidence>
<dbReference type="AlphaFoldDB" id="A0AAE3KM35"/>
<keyword evidence="3" id="KW-1185">Reference proteome</keyword>
<gene>
    <name evidence="2" type="ORF">LX83_004026</name>
</gene>
<name>A0AAE3KM35_9PSEU</name>
<keyword evidence="1" id="KW-0812">Transmembrane</keyword>
<dbReference type="Proteomes" id="UP001206128">
    <property type="component" value="Unassembled WGS sequence"/>
</dbReference>
<evidence type="ECO:0000313" key="3">
    <source>
        <dbReference type="Proteomes" id="UP001206128"/>
    </source>
</evidence>
<feature type="transmembrane region" description="Helical" evidence="1">
    <location>
        <begin position="7"/>
        <end position="25"/>
    </location>
</feature>